<dbReference type="EMBL" id="FWXI01000022">
    <property type="protein sequence ID" value="SMD06165.1"/>
    <property type="molecule type" value="Genomic_DNA"/>
</dbReference>
<dbReference type="GO" id="GO:0009236">
    <property type="term" value="P:cobalamin biosynthetic process"/>
    <property type="evidence" value="ECO:0007669"/>
    <property type="project" value="InterPro"/>
</dbReference>
<gene>
    <name evidence="5" type="ORF">SAMN04488500_12242</name>
</gene>
<dbReference type="SUPFAM" id="SSF159664">
    <property type="entry name" value="CobE/GbiG C-terminal domain-like"/>
    <property type="match status" value="1"/>
</dbReference>
<feature type="domain" description="Cobalamin synthesis G N-terminal" evidence="3">
    <location>
        <begin position="50"/>
        <end position="130"/>
    </location>
</feature>
<evidence type="ECO:0000256" key="1">
    <source>
        <dbReference type="SAM" id="Phobius"/>
    </source>
</evidence>
<dbReference type="Pfam" id="PF01890">
    <property type="entry name" value="CbiG_C"/>
    <property type="match status" value="1"/>
</dbReference>
<feature type="domain" description="Cobalamin biosynthesis central region" evidence="4">
    <location>
        <begin position="135"/>
        <end position="226"/>
    </location>
</feature>
<feature type="domain" description="CobE/GbiG C-terminal" evidence="2">
    <location>
        <begin position="229"/>
        <end position="348"/>
    </location>
</feature>
<dbReference type="InterPro" id="IPR021745">
    <property type="entry name" value="CbiG_mid"/>
</dbReference>
<dbReference type="InterPro" id="IPR052553">
    <property type="entry name" value="CbiG_hydrolase"/>
</dbReference>
<dbReference type="PANTHER" id="PTHR37477">
    <property type="entry name" value="COBALT-PRECORRIN-5A HYDROLASE"/>
    <property type="match status" value="1"/>
</dbReference>
<dbReference type="Pfam" id="PF11760">
    <property type="entry name" value="CbiG_N"/>
    <property type="match status" value="1"/>
</dbReference>
<sequence length="357" mass="37978">MKLAIIAVTNKGAELAGRIAPLVGSNVDIYAKTGRNPIKSSHTYSCLGDLVREIFSLYDGLVFIMATGIVVRVIAPFVKDKRFDPAVVVMDDGGHFAISLLSGHIGGANDLTRIVSSAAGAAAVITTATDVANLPAADVLAVKLNLAIEPFGSLKIINSAIVNGDRVAFFIDGALAGYEQYVCLAANQGVVLADISELTHMDKYDAAVIITDRELDLPKPHLYLRPGSLAIGLGCRRGTTSAEILAAISQACRAVGRSFKSVAVIGSTVVKEDEIGLLAAAQQLDVPLEFFTNEQLSRCIEQNELALSDFVNEKIGVGNVCEPAAILTGRTNNLILPKTKYPKVTVAITPVKYRWWE</sequence>
<dbReference type="AlphaFoldDB" id="A0A1W2E925"/>
<dbReference type="InterPro" id="IPR036518">
    <property type="entry name" value="CobE/GbiG_C_sf"/>
</dbReference>
<dbReference type="SUPFAM" id="SSF159672">
    <property type="entry name" value="CbiG N-terminal domain-like"/>
    <property type="match status" value="1"/>
</dbReference>
<dbReference type="Pfam" id="PF11761">
    <property type="entry name" value="CbiG_mid"/>
    <property type="match status" value="1"/>
</dbReference>
<evidence type="ECO:0000313" key="6">
    <source>
        <dbReference type="Proteomes" id="UP000192738"/>
    </source>
</evidence>
<dbReference type="PANTHER" id="PTHR37477:SF1">
    <property type="entry name" value="COBALT-PRECORRIN-5A HYDROLASE"/>
    <property type="match status" value="1"/>
</dbReference>
<dbReference type="Proteomes" id="UP000192738">
    <property type="component" value="Unassembled WGS sequence"/>
</dbReference>
<dbReference type="RefSeq" id="WP_139796318.1">
    <property type="nucleotide sequence ID" value="NZ_CP155572.1"/>
</dbReference>
<evidence type="ECO:0000259" key="2">
    <source>
        <dbReference type="Pfam" id="PF01890"/>
    </source>
</evidence>
<dbReference type="GO" id="GO:0016829">
    <property type="term" value="F:lyase activity"/>
    <property type="evidence" value="ECO:0007669"/>
    <property type="project" value="UniProtKB-KW"/>
</dbReference>
<dbReference type="OrthoDB" id="9781023at2"/>
<protein>
    <submittedName>
        <fullName evidence="5">Cobalt-precorrin 5A acetaldehyde-lyase</fullName>
    </submittedName>
</protein>
<keyword evidence="1" id="KW-1133">Transmembrane helix</keyword>
<dbReference type="Gene3D" id="3.30.420.180">
    <property type="entry name" value="CobE/GbiG C-terminal domain"/>
    <property type="match status" value="1"/>
</dbReference>
<evidence type="ECO:0000259" key="4">
    <source>
        <dbReference type="Pfam" id="PF11761"/>
    </source>
</evidence>
<evidence type="ECO:0000313" key="5">
    <source>
        <dbReference type="EMBL" id="SMD06165.1"/>
    </source>
</evidence>
<name>A0A1W2E925_9FIRM</name>
<accession>A0A1W2E925</accession>
<keyword evidence="5" id="KW-0456">Lyase</keyword>
<organism evidence="5 6">
    <name type="scientific">Sporomusa malonica</name>
    <dbReference type="NCBI Taxonomy" id="112901"/>
    <lineage>
        <taxon>Bacteria</taxon>
        <taxon>Bacillati</taxon>
        <taxon>Bacillota</taxon>
        <taxon>Negativicutes</taxon>
        <taxon>Selenomonadales</taxon>
        <taxon>Sporomusaceae</taxon>
        <taxon>Sporomusa</taxon>
    </lineage>
</organism>
<evidence type="ECO:0000259" key="3">
    <source>
        <dbReference type="Pfam" id="PF11760"/>
    </source>
</evidence>
<keyword evidence="1" id="KW-0472">Membrane</keyword>
<feature type="transmembrane region" description="Helical" evidence="1">
    <location>
        <begin position="54"/>
        <end position="75"/>
    </location>
</feature>
<keyword evidence="6" id="KW-1185">Reference proteome</keyword>
<dbReference type="STRING" id="112901.SAMN04488500_12242"/>
<dbReference type="Gene3D" id="3.40.50.11220">
    <property type="match status" value="1"/>
</dbReference>
<dbReference type="InterPro" id="IPR021744">
    <property type="entry name" value="CbiG_N"/>
</dbReference>
<proteinExistence type="predicted"/>
<reference evidence="5 6" key="1">
    <citation type="submission" date="2017-04" db="EMBL/GenBank/DDBJ databases">
        <authorList>
            <person name="Afonso C.L."/>
            <person name="Miller P.J."/>
            <person name="Scott M.A."/>
            <person name="Spackman E."/>
            <person name="Goraichik I."/>
            <person name="Dimitrov K.M."/>
            <person name="Suarez D.L."/>
            <person name="Swayne D.E."/>
        </authorList>
    </citation>
    <scope>NUCLEOTIDE SEQUENCE [LARGE SCALE GENOMIC DNA]</scope>
    <source>
        <strain evidence="5 6">DSM 5090</strain>
    </source>
</reference>
<dbReference type="InterPro" id="IPR002750">
    <property type="entry name" value="CobE/GbiG_C"/>
</dbReference>
<keyword evidence="1" id="KW-0812">Transmembrane</keyword>
<dbReference type="InterPro" id="IPR038029">
    <property type="entry name" value="GbiG_N_sf"/>
</dbReference>